<evidence type="ECO:0000313" key="3">
    <source>
        <dbReference type="EMBL" id="MDT3427836.1"/>
    </source>
</evidence>
<evidence type="ECO:0000256" key="1">
    <source>
        <dbReference type="ARBA" id="ARBA00023125"/>
    </source>
</evidence>
<feature type="domain" description="HTH cro/C1-type" evidence="2">
    <location>
        <begin position="8"/>
        <end position="62"/>
    </location>
</feature>
<dbReference type="SMART" id="SM00530">
    <property type="entry name" value="HTH_XRE"/>
    <property type="match status" value="1"/>
</dbReference>
<dbReference type="EMBL" id="JAUSUY010000014">
    <property type="protein sequence ID" value="MDT3427836.1"/>
    <property type="molecule type" value="Genomic_DNA"/>
</dbReference>
<dbReference type="Pfam" id="PF12844">
    <property type="entry name" value="HTH_19"/>
    <property type="match status" value="1"/>
</dbReference>
<dbReference type="CDD" id="cd00093">
    <property type="entry name" value="HTH_XRE"/>
    <property type="match status" value="1"/>
</dbReference>
<dbReference type="InterPro" id="IPR001387">
    <property type="entry name" value="Cro/C1-type_HTH"/>
</dbReference>
<evidence type="ECO:0000259" key="2">
    <source>
        <dbReference type="PROSITE" id="PS50943"/>
    </source>
</evidence>
<reference evidence="3 4" key="1">
    <citation type="submission" date="2023-07" db="EMBL/GenBank/DDBJ databases">
        <title>Genomic Encyclopedia of Type Strains, Phase IV (KMG-IV): sequencing the most valuable type-strain genomes for metagenomic binning, comparative biology and taxonomic classification.</title>
        <authorList>
            <person name="Goeker M."/>
        </authorList>
    </citation>
    <scope>NUCLEOTIDE SEQUENCE [LARGE SCALE GENOMIC DNA]</scope>
    <source>
        <strain evidence="3 4">T98</strain>
    </source>
</reference>
<dbReference type="InterPro" id="IPR010982">
    <property type="entry name" value="Lambda_DNA-bd_dom_sf"/>
</dbReference>
<dbReference type="Gene3D" id="1.10.260.40">
    <property type="entry name" value="lambda repressor-like DNA-binding domains"/>
    <property type="match status" value="1"/>
</dbReference>
<accession>A0ABU3HAP0</accession>
<dbReference type="RefSeq" id="WP_025700418.1">
    <property type="nucleotide sequence ID" value="NZ_JAUSUY010000014.1"/>
</dbReference>
<dbReference type="Proteomes" id="UP001248709">
    <property type="component" value="Unassembled WGS sequence"/>
</dbReference>
<dbReference type="SUPFAM" id="SSF47413">
    <property type="entry name" value="lambda repressor-like DNA-binding domains"/>
    <property type="match status" value="1"/>
</dbReference>
<organism evidence="3 4">
    <name type="scientific">Paenibacillus forsythiae</name>
    <dbReference type="NCBI Taxonomy" id="365616"/>
    <lineage>
        <taxon>Bacteria</taxon>
        <taxon>Bacillati</taxon>
        <taxon>Bacillota</taxon>
        <taxon>Bacilli</taxon>
        <taxon>Bacillales</taxon>
        <taxon>Paenibacillaceae</taxon>
        <taxon>Paenibacillus</taxon>
    </lineage>
</organism>
<gene>
    <name evidence="3" type="ORF">J2Z22_003412</name>
</gene>
<keyword evidence="4" id="KW-1185">Reference proteome</keyword>
<dbReference type="PROSITE" id="PS50943">
    <property type="entry name" value="HTH_CROC1"/>
    <property type="match status" value="1"/>
</dbReference>
<name>A0ABU3HAP0_9BACL</name>
<keyword evidence="1" id="KW-0238">DNA-binding</keyword>
<dbReference type="PANTHER" id="PTHR46558">
    <property type="entry name" value="TRACRIPTIONAL REGULATORY PROTEIN-RELATED-RELATED"/>
    <property type="match status" value="1"/>
</dbReference>
<sequence>METIGQRLKYLRETLKLSQQHVADKTGISRGNISNYEKDRVSPAADTLIAFCSFFAVSADWLLTGQEHIPKDEGKPEASPAPEADVIHLGEEFKKAVYMKNSEEEERLILMYRDFSREDKEFIMNMVHFKHEQLMKVEKKNLPSSS</sequence>
<proteinExistence type="predicted"/>
<evidence type="ECO:0000313" key="4">
    <source>
        <dbReference type="Proteomes" id="UP001248709"/>
    </source>
</evidence>
<protein>
    <submittedName>
        <fullName evidence="3">Transcriptional regulator with XRE-family HTH domain</fullName>
    </submittedName>
</protein>
<comment type="caution">
    <text evidence="3">The sequence shown here is derived from an EMBL/GenBank/DDBJ whole genome shotgun (WGS) entry which is preliminary data.</text>
</comment>
<dbReference type="PANTHER" id="PTHR46558:SF11">
    <property type="entry name" value="HTH-TYPE TRANSCRIPTIONAL REGULATOR XRE"/>
    <property type="match status" value="1"/>
</dbReference>